<evidence type="ECO:0008006" key="4">
    <source>
        <dbReference type="Google" id="ProtNLM"/>
    </source>
</evidence>
<dbReference type="SUPFAM" id="SSF52058">
    <property type="entry name" value="L domain-like"/>
    <property type="match status" value="1"/>
</dbReference>
<dbReference type="AlphaFoldDB" id="A0A146KFS3"/>
<proteinExistence type="predicted"/>
<dbReference type="InterPro" id="IPR032675">
    <property type="entry name" value="LRR_dom_sf"/>
</dbReference>
<name>A0A146KFS3_9EUKA</name>
<dbReference type="InterPro" id="IPR001611">
    <property type="entry name" value="Leu-rich_rpt"/>
</dbReference>
<protein>
    <recommendedName>
        <fullName evidence="4">Leucine rich repeat-containing protein</fullName>
    </recommendedName>
</protein>
<accession>A0A146KFS3</accession>
<keyword evidence="1" id="KW-0433">Leucine-rich repeat</keyword>
<evidence type="ECO:0000256" key="1">
    <source>
        <dbReference type="ARBA" id="ARBA00022614"/>
    </source>
</evidence>
<keyword evidence="2" id="KW-0677">Repeat</keyword>
<feature type="non-terminal residue" evidence="3">
    <location>
        <position position="1"/>
    </location>
</feature>
<organism evidence="3">
    <name type="scientific">Trepomonas sp. PC1</name>
    <dbReference type="NCBI Taxonomy" id="1076344"/>
    <lineage>
        <taxon>Eukaryota</taxon>
        <taxon>Metamonada</taxon>
        <taxon>Diplomonadida</taxon>
        <taxon>Hexamitidae</taxon>
        <taxon>Hexamitinae</taxon>
        <taxon>Trepomonas</taxon>
    </lineage>
</organism>
<dbReference type="PANTHER" id="PTHR18849">
    <property type="entry name" value="LEUCINE RICH REPEAT PROTEIN"/>
    <property type="match status" value="1"/>
</dbReference>
<dbReference type="Gene3D" id="3.80.10.10">
    <property type="entry name" value="Ribonuclease Inhibitor"/>
    <property type="match status" value="1"/>
</dbReference>
<gene>
    <name evidence="3" type="ORF">TPC1_12511</name>
</gene>
<dbReference type="PANTHER" id="PTHR18849:SF0">
    <property type="entry name" value="CILIA- AND FLAGELLA-ASSOCIATED PROTEIN 410-RELATED"/>
    <property type="match status" value="1"/>
</dbReference>
<evidence type="ECO:0000256" key="2">
    <source>
        <dbReference type="ARBA" id="ARBA00022737"/>
    </source>
</evidence>
<reference evidence="3" key="1">
    <citation type="submission" date="2015-07" db="EMBL/GenBank/DDBJ databases">
        <title>Adaptation to a free-living lifestyle via gene acquisitions in the diplomonad Trepomonas sp. PC1.</title>
        <authorList>
            <person name="Xu F."/>
            <person name="Jerlstrom-Hultqvist J."/>
            <person name="Kolisko M."/>
            <person name="Simpson A.G.B."/>
            <person name="Roger A.J."/>
            <person name="Svard S.G."/>
            <person name="Andersson J.O."/>
        </authorList>
    </citation>
    <scope>NUCLEOTIDE SEQUENCE</scope>
    <source>
        <strain evidence="3">PC1</strain>
    </source>
</reference>
<dbReference type="EMBL" id="GDID01001872">
    <property type="protein sequence ID" value="JAP94734.1"/>
    <property type="molecule type" value="Transcribed_RNA"/>
</dbReference>
<evidence type="ECO:0000313" key="3">
    <source>
        <dbReference type="EMBL" id="JAP94734.1"/>
    </source>
</evidence>
<dbReference type="PROSITE" id="PS51450">
    <property type="entry name" value="LRR"/>
    <property type="match status" value="1"/>
</dbReference>
<sequence>EILKDDKYLQYRQLEVQNQNMRHLEQLVLFTNLVYLNCSNNQISDLSPLAQISLEILIADCNFIKHLKPLQNMHTLEVLSLSLNDVELSCVKDLFTLPKLQKLSILENPAMKCEKYYSEILISLPTLKFLNEERVRNDDGELENLEKFVDDIDDNFEEEVFIEQWLPQRAFQVYQLPDTEKTMQLLQMEIEKKMLELQ</sequence>